<dbReference type="EMBL" id="BLIO01000001">
    <property type="protein sequence ID" value="GFE18510.1"/>
    <property type="molecule type" value="Genomic_DNA"/>
</dbReference>
<sequence>MTLKRGADLGPVSGMAGLLLEGVGRTTRAGSFRDGEWDSRWPERVVPEVRKIPVACLTRHPGPAVTGGPAPFVTARTARAGDADTRRFRVT</sequence>
<protein>
    <submittedName>
        <fullName evidence="1">Uncharacterized protein</fullName>
    </submittedName>
</protein>
<gene>
    <name evidence="1" type="ORF">Sgleb_65570</name>
</gene>
<dbReference type="AlphaFoldDB" id="A0A640T5N7"/>
<evidence type="ECO:0000313" key="2">
    <source>
        <dbReference type="Proteomes" id="UP000430079"/>
    </source>
</evidence>
<reference evidence="1 2" key="1">
    <citation type="submission" date="2019-12" db="EMBL/GenBank/DDBJ databases">
        <title>Whole genome shotgun sequence of Streptomyces hygroscopicus subsp. glebosus NBRC 13786.</title>
        <authorList>
            <person name="Ichikawa N."/>
            <person name="Kimura A."/>
            <person name="Kitahashi Y."/>
            <person name="Komaki H."/>
            <person name="Tamura T."/>
        </authorList>
    </citation>
    <scope>NUCLEOTIDE SEQUENCE [LARGE SCALE GENOMIC DNA]</scope>
    <source>
        <strain evidence="1 2">NBRC 13786</strain>
    </source>
</reference>
<dbReference type="Proteomes" id="UP000430079">
    <property type="component" value="Unassembled WGS sequence"/>
</dbReference>
<comment type="caution">
    <text evidence="1">The sequence shown here is derived from an EMBL/GenBank/DDBJ whole genome shotgun (WGS) entry which is preliminary data.</text>
</comment>
<evidence type="ECO:0000313" key="1">
    <source>
        <dbReference type="EMBL" id="GFE18510.1"/>
    </source>
</evidence>
<proteinExistence type="predicted"/>
<name>A0A640T5N7_9ACTN</name>
<keyword evidence="2" id="KW-1185">Reference proteome</keyword>
<accession>A0A640T5N7</accession>
<organism evidence="1 2">
    <name type="scientific">Streptomyces glebosus</name>
    <dbReference type="NCBI Taxonomy" id="249580"/>
    <lineage>
        <taxon>Bacteria</taxon>
        <taxon>Bacillati</taxon>
        <taxon>Actinomycetota</taxon>
        <taxon>Actinomycetes</taxon>
        <taxon>Kitasatosporales</taxon>
        <taxon>Streptomycetaceae</taxon>
        <taxon>Streptomyces</taxon>
    </lineage>
</organism>